<proteinExistence type="predicted"/>
<organism evidence="1">
    <name type="scientific">mine drainage metagenome</name>
    <dbReference type="NCBI Taxonomy" id="410659"/>
    <lineage>
        <taxon>unclassified sequences</taxon>
        <taxon>metagenomes</taxon>
        <taxon>ecological metagenomes</taxon>
    </lineage>
</organism>
<gene>
    <name evidence="1" type="ORF">GALL_88260</name>
</gene>
<comment type="caution">
    <text evidence="1">The sequence shown here is derived from an EMBL/GenBank/DDBJ whole genome shotgun (WGS) entry which is preliminary data.</text>
</comment>
<name>A0A1J5SK35_9ZZZZ</name>
<dbReference type="AlphaFoldDB" id="A0A1J5SK35"/>
<protein>
    <submittedName>
        <fullName evidence="1">Uncharacterized protein</fullName>
    </submittedName>
</protein>
<evidence type="ECO:0000313" key="1">
    <source>
        <dbReference type="EMBL" id="OIR08833.1"/>
    </source>
</evidence>
<reference evidence="1" key="1">
    <citation type="submission" date="2016-10" db="EMBL/GenBank/DDBJ databases">
        <title>Sequence of Gallionella enrichment culture.</title>
        <authorList>
            <person name="Poehlein A."/>
            <person name="Muehling M."/>
            <person name="Daniel R."/>
        </authorList>
    </citation>
    <scope>NUCLEOTIDE SEQUENCE</scope>
</reference>
<accession>A0A1J5SK35</accession>
<dbReference type="EMBL" id="MLJW01000029">
    <property type="protein sequence ID" value="OIR08833.1"/>
    <property type="molecule type" value="Genomic_DNA"/>
</dbReference>
<sequence>MCSDPGYQCIPLRPLSDEAVVEILDFLQVFMTDFEIRYGDQIRRYYDDRSRHNIVRSNPSVANDDPPF</sequence>